<dbReference type="Proteomes" id="UP001271789">
    <property type="component" value="Unassembled WGS sequence"/>
</dbReference>
<dbReference type="AlphaFoldDB" id="A0AAE4MIR1"/>
<dbReference type="RefSeq" id="WP_338099348.1">
    <property type="nucleotide sequence ID" value="NZ_JAWDKD010000015.1"/>
</dbReference>
<accession>A0AAE4MIR1</accession>
<evidence type="ECO:0000313" key="1">
    <source>
        <dbReference type="EMBL" id="MDV0446939.1"/>
    </source>
</evidence>
<comment type="caution">
    <text evidence="1">The sequence shown here is derived from an EMBL/GenBank/DDBJ whole genome shotgun (WGS) entry which is preliminary data.</text>
</comment>
<sequence>MKKLLKIAILVLAGVAAFAMLKHHMDGGCCCGMCKSKPEKVGKKSKKAKAE</sequence>
<organism evidence="1 2">
    <name type="scientific">Methanolapillus africanus</name>
    <dbReference type="NCBI Taxonomy" id="3028297"/>
    <lineage>
        <taxon>Archaea</taxon>
        <taxon>Methanobacteriati</taxon>
        <taxon>Methanobacteriota</taxon>
        <taxon>Stenosarchaea group</taxon>
        <taxon>Methanomicrobia</taxon>
        <taxon>Methanosarcinales</taxon>
        <taxon>Methanosarcinaceae</taxon>
        <taxon>Methanolapillus</taxon>
    </lineage>
</organism>
<proteinExistence type="predicted"/>
<reference evidence="1" key="1">
    <citation type="submission" date="2023-06" db="EMBL/GenBank/DDBJ databases">
        <title>Genome sequence of Methanosarcinaceae archaeon Ag5.</title>
        <authorList>
            <person name="Protasov E."/>
            <person name="Platt K."/>
            <person name="Poehlein A."/>
            <person name="Daniel R."/>
            <person name="Brune A."/>
        </authorList>
    </citation>
    <scope>NUCLEOTIDE SEQUENCE</scope>
    <source>
        <strain evidence="1">Ag5</strain>
    </source>
</reference>
<keyword evidence="2" id="KW-1185">Reference proteome</keyword>
<dbReference type="EMBL" id="JAWDKD010000015">
    <property type="protein sequence ID" value="MDV0446939.1"/>
    <property type="molecule type" value="Genomic_DNA"/>
</dbReference>
<name>A0AAE4MIR1_9EURY</name>
<protein>
    <recommendedName>
        <fullName evidence="3">FeoB-associated Cys-rich membrane protein</fullName>
    </recommendedName>
</protein>
<gene>
    <name evidence="1" type="ORF">MsAg5_08070</name>
</gene>
<evidence type="ECO:0008006" key="3">
    <source>
        <dbReference type="Google" id="ProtNLM"/>
    </source>
</evidence>
<evidence type="ECO:0000313" key="2">
    <source>
        <dbReference type="Proteomes" id="UP001271789"/>
    </source>
</evidence>